<dbReference type="RefSeq" id="WP_341744837.1">
    <property type="nucleotide sequence ID" value="NZ_CP151407.1"/>
</dbReference>
<dbReference type="Pfam" id="PF01051">
    <property type="entry name" value="Rep3_N"/>
    <property type="match status" value="1"/>
</dbReference>
<proteinExistence type="inferred from homology"/>
<gene>
    <name evidence="4" type="ORF">AADV58_17360</name>
</gene>
<dbReference type="Proteomes" id="UP001479520">
    <property type="component" value="Plasmid unnamed1"/>
</dbReference>
<dbReference type="InterPro" id="IPR036390">
    <property type="entry name" value="WH_DNA-bd_sf"/>
</dbReference>
<sequence length="450" mass="51225">MASSEKSQGKALVAQLQRSFDIFEEFDRGKKGIVESPVDFGFNKHPALIEITGLTLVSKRAINAVYFIASQNPESHNHDVDLSYFLWLANYSGSRNIKHLQKSLRECQKAAVELSILDHDNPDNDAAGAVSLLPKFFIAEGRIQFAIDDDMKRVVSSPHATPFLSIVVGNSFKSIYAYDIYERLLKFRLDGESPWMTPDEFRAEWVCTYQPKSPDYKFLKRDVLKPAIAQINEVSDINISLEERRDWRRVTAIRFKVNNNPEYKTRFSEAHELHTKFEILRKEFGLTSSDFKEIMANRDEFTNERIDEVIELVRHRAKQTAIGKPSRYFMTLLRDGAMLSDIERTQANQKALSASTAKERKEAQDRSADERQMAQSKVVPELTAQQQIDFATAFIVSPAGKLIISRFGSELADHSYTTLVGNLRTKSAFIDFIAKQTKPARPRKGKTAAE</sequence>
<organism evidence="4 5">
    <name type="scientific">Azonexus hydrophilus</name>
    <dbReference type="NCBI Taxonomy" id="418702"/>
    <lineage>
        <taxon>Bacteria</taxon>
        <taxon>Pseudomonadati</taxon>
        <taxon>Pseudomonadota</taxon>
        <taxon>Betaproteobacteria</taxon>
        <taxon>Rhodocyclales</taxon>
        <taxon>Azonexaceae</taxon>
        <taxon>Azonexus</taxon>
    </lineage>
</organism>
<feature type="region of interest" description="Disordered" evidence="2">
    <location>
        <begin position="348"/>
        <end position="376"/>
    </location>
</feature>
<evidence type="ECO:0000259" key="3">
    <source>
        <dbReference type="Pfam" id="PF01051"/>
    </source>
</evidence>
<dbReference type="InterPro" id="IPR000525">
    <property type="entry name" value="Initiator_Rep_WH1"/>
</dbReference>
<reference evidence="4 5" key="1">
    <citation type="submission" date="2024-04" db="EMBL/GenBank/DDBJ databases">
        <title>Dissimilatory iodate-reducing microorganisms contribute to the enrichment of iodine in groundwater.</title>
        <authorList>
            <person name="Jiang Z."/>
        </authorList>
    </citation>
    <scope>NUCLEOTIDE SEQUENCE [LARGE SCALE GENOMIC DNA]</scope>
    <source>
        <strain evidence="4 5">NCP973</strain>
        <plasmid evidence="4 5">unnamed1</plasmid>
    </source>
</reference>
<evidence type="ECO:0000256" key="1">
    <source>
        <dbReference type="ARBA" id="ARBA00038283"/>
    </source>
</evidence>
<evidence type="ECO:0000313" key="5">
    <source>
        <dbReference type="Proteomes" id="UP001479520"/>
    </source>
</evidence>
<dbReference type="EMBL" id="CP151407">
    <property type="protein sequence ID" value="WZJ23525.1"/>
    <property type="molecule type" value="Genomic_DNA"/>
</dbReference>
<evidence type="ECO:0000256" key="2">
    <source>
        <dbReference type="SAM" id="MobiDB-lite"/>
    </source>
</evidence>
<evidence type="ECO:0000313" key="4">
    <source>
        <dbReference type="EMBL" id="WZJ23525.1"/>
    </source>
</evidence>
<protein>
    <submittedName>
        <fullName evidence="4">Replication initiation protein</fullName>
    </submittedName>
</protein>
<geneLocation type="plasmid" evidence="4 5">
    <name>unnamed1</name>
</geneLocation>
<feature type="domain" description="Initiator Rep protein WH1" evidence="3">
    <location>
        <begin position="44"/>
        <end position="184"/>
    </location>
</feature>
<dbReference type="InterPro" id="IPR036388">
    <property type="entry name" value="WH-like_DNA-bd_sf"/>
</dbReference>
<feature type="compositionally biased region" description="Basic and acidic residues" evidence="2">
    <location>
        <begin position="357"/>
        <end position="372"/>
    </location>
</feature>
<comment type="similarity">
    <text evidence="1">Belongs to the initiator RepB protein family.</text>
</comment>
<keyword evidence="5" id="KW-1185">Reference proteome</keyword>
<dbReference type="SUPFAM" id="SSF46785">
    <property type="entry name" value="Winged helix' DNA-binding domain"/>
    <property type="match status" value="1"/>
</dbReference>
<dbReference type="Gene3D" id="1.10.10.10">
    <property type="entry name" value="Winged helix-like DNA-binding domain superfamily/Winged helix DNA-binding domain"/>
    <property type="match status" value="1"/>
</dbReference>
<dbReference type="Pfam" id="PF21205">
    <property type="entry name" value="Rep3_C"/>
    <property type="match status" value="1"/>
</dbReference>
<keyword evidence="4" id="KW-0614">Plasmid</keyword>
<name>A0ABZ2XLS1_9RHOO</name>
<accession>A0ABZ2XLS1</accession>